<organism evidence="3 4">
    <name type="scientific">Agrococcus jenensis</name>
    <dbReference type="NCBI Taxonomy" id="46353"/>
    <lineage>
        <taxon>Bacteria</taxon>
        <taxon>Bacillati</taxon>
        <taxon>Actinomycetota</taxon>
        <taxon>Actinomycetes</taxon>
        <taxon>Micrococcales</taxon>
        <taxon>Microbacteriaceae</taxon>
        <taxon>Agrococcus</taxon>
    </lineage>
</organism>
<evidence type="ECO:0000256" key="1">
    <source>
        <dbReference type="SAM" id="MobiDB-lite"/>
    </source>
</evidence>
<feature type="compositionally biased region" description="Low complexity" evidence="1">
    <location>
        <begin position="36"/>
        <end position="45"/>
    </location>
</feature>
<protein>
    <submittedName>
        <fullName evidence="3">Uncharacterized protein</fullName>
    </submittedName>
</protein>
<gene>
    <name evidence="3" type="ORF">EDD26_0140</name>
</gene>
<dbReference type="OrthoDB" id="4978768at2"/>
<comment type="caution">
    <text evidence="3">The sequence shown here is derived from an EMBL/GenBank/DDBJ whole genome shotgun (WGS) entry which is preliminary data.</text>
</comment>
<keyword evidence="4" id="KW-1185">Reference proteome</keyword>
<accession>A0A3N2AP11</accession>
<evidence type="ECO:0000313" key="3">
    <source>
        <dbReference type="EMBL" id="ROR64791.1"/>
    </source>
</evidence>
<dbReference type="AlphaFoldDB" id="A0A3N2AP11"/>
<proteinExistence type="predicted"/>
<dbReference type="RefSeq" id="WP_123695958.1">
    <property type="nucleotide sequence ID" value="NZ_RKHJ01000001.1"/>
</dbReference>
<feature type="region of interest" description="Disordered" evidence="1">
    <location>
        <begin position="22"/>
        <end position="72"/>
    </location>
</feature>
<evidence type="ECO:0000256" key="2">
    <source>
        <dbReference type="SAM" id="SignalP"/>
    </source>
</evidence>
<sequence length="237" mass="25196">MAWPRSVVVLAVLLSVLTGCTAPPPSPTPSDPPPAESAAATPLPSVDATPSAGPTPRVDPAPSAPSASAGASSWPAYVSTRYGFRIGHPPGWRLEPSQRAWTMEVDAADWDSIAHESFWSPDGDVRVSAWAVPFRGEASLLAVERWAQQLCHESGNSDCATIGERAVRLCSDRRACHPGLLVPFNTDVQAFFVGGPDADRMTVVAVWRPADWSSDRNGSARDLLAAFLSTMDVRPLA</sequence>
<keyword evidence="2" id="KW-0732">Signal</keyword>
<dbReference type="Proteomes" id="UP000275456">
    <property type="component" value="Unassembled WGS sequence"/>
</dbReference>
<name>A0A3N2AP11_9MICO</name>
<feature type="signal peptide" evidence="2">
    <location>
        <begin position="1"/>
        <end position="21"/>
    </location>
</feature>
<dbReference type="PROSITE" id="PS51257">
    <property type="entry name" value="PROKAR_LIPOPROTEIN"/>
    <property type="match status" value="1"/>
</dbReference>
<feature type="chain" id="PRO_5038975329" evidence="2">
    <location>
        <begin position="22"/>
        <end position="237"/>
    </location>
</feature>
<reference evidence="3 4" key="1">
    <citation type="submission" date="2018-11" db="EMBL/GenBank/DDBJ databases">
        <title>Sequencing the genomes of 1000 actinobacteria strains.</title>
        <authorList>
            <person name="Klenk H.-P."/>
        </authorList>
    </citation>
    <scope>NUCLEOTIDE SEQUENCE [LARGE SCALE GENOMIC DNA]</scope>
    <source>
        <strain evidence="3 4">DSM 9580</strain>
    </source>
</reference>
<feature type="compositionally biased region" description="Pro residues" evidence="1">
    <location>
        <begin position="22"/>
        <end position="35"/>
    </location>
</feature>
<evidence type="ECO:0000313" key="4">
    <source>
        <dbReference type="Proteomes" id="UP000275456"/>
    </source>
</evidence>
<dbReference type="EMBL" id="RKHJ01000001">
    <property type="protein sequence ID" value="ROR64791.1"/>
    <property type="molecule type" value="Genomic_DNA"/>
</dbReference>